<reference evidence="9 10" key="1">
    <citation type="submission" date="2021-04" db="EMBL/GenBank/DDBJ databases">
        <title>Genomics, taxonomy and metabolism of representatives of sulfur bacteria of the genus Thiothrix: Thiothrix fructosivorans QT, Thiothrix unzii A1T and three new species, Thiothrix subterranea sp. nov., Thiothrix litoralis sp. nov. and 'Candidatus Thiothrix anitrata' sp. nov.</title>
        <authorList>
            <person name="Ravin N.V."/>
            <person name="Smolyakov D."/>
            <person name="Rudenko T.S."/>
            <person name="Mardanov A.V."/>
            <person name="Beletsky A.V."/>
            <person name="Markov N.D."/>
            <person name="Fomenkov A.I."/>
            <person name="Roberts R.J."/>
            <person name="Karnachuk O.V."/>
            <person name="Novikov A."/>
            <person name="Grabovich M.Y."/>
        </authorList>
    </citation>
    <scope>NUCLEOTIDE SEQUENCE [LARGE SCALE GENOMIC DNA]</scope>
    <source>
        <strain evidence="9 10">AS</strain>
    </source>
</reference>
<comment type="similarity">
    <text evidence="7">Belongs to the MsrA Met sulfoxide reductase family.</text>
</comment>
<keyword evidence="10" id="KW-1185">Reference proteome</keyword>
<dbReference type="SUPFAM" id="SSF51316">
    <property type="entry name" value="Mss4-like"/>
    <property type="match status" value="1"/>
</dbReference>
<dbReference type="InterPro" id="IPR002569">
    <property type="entry name" value="Met_Sox_Rdtase_MsrA_dom"/>
</dbReference>
<dbReference type="Pfam" id="PF01625">
    <property type="entry name" value="PMSR"/>
    <property type="match status" value="1"/>
</dbReference>
<dbReference type="InterPro" id="IPR036509">
    <property type="entry name" value="Met_Sox_Rdtase_MsrA_sf"/>
</dbReference>
<dbReference type="EC" id="1.8.4.11" evidence="7"/>
<dbReference type="RefSeq" id="WP_210223343.1">
    <property type="nucleotide sequence ID" value="NZ_CP072801.1"/>
</dbReference>
<dbReference type="Gene3D" id="2.170.150.20">
    <property type="entry name" value="Peptide methionine sulfoxide reductase"/>
    <property type="match status" value="1"/>
</dbReference>
<comment type="catalytic activity">
    <reaction evidence="4 7">
        <text>L-methionyl-[protein] + [thioredoxin]-disulfide + H2O = L-methionyl-(S)-S-oxide-[protein] + [thioredoxin]-dithiol</text>
        <dbReference type="Rhea" id="RHEA:14217"/>
        <dbReference type="Rhea" id="RHEA-COMP:10698"/>
        <dbReference type="Rhea" id="RHEA-COMP:10700"/>
        <dbReference type="Rhea" id="RHEA-COMP:12313"/>
        <dbReference type="Rhea" id="RHEA-COMP:12315"/>
        <dbReference type="ChEBI" id="CHEBI:15377"/>
        <dbReference type="ChEBI" id="CHEBI:16044"/>
        <dbReference type="ChEBI" id="CHEBI:29950"/>
        <dbReference type="ChEBI" id="CHEBI:44120"/>
        <dbReference type="ChEBI" id="CHEBI:50058"/>
        <dbReference type="EC" id="1.8.4.11"/>
    </reaction>
</comment>
<dbReference type="NCBIfam" id="NF004042">
    <property type="entry name" value="PRK05550.1"/>
    <property type="match status" value="1"/>
</dbReference>
<dbReference type="SUPFAM" id="SSF55068">
    <property type="entry name" value="Peptide methionine sulfoxide reductase"/>
    <property type="match status" value="1"/>
</dbReference>
<dbReference type="EMBL" id="CP072801">
    <property type="protein sequence ID" value="QTR47041.1"/>
    <property type="molecule type" value="Genomic_DNA"/>
</dbReference>
<evidence type="ECO:0000256" key="3">
    <source>
        <dbReference type="ARBA" id="ARBA00024679"/>
    </source>
</evidence>
<evidence type="ECO:0000313" key="9">
    <source>
        <dbReference type="EMBL" id="QTR47041.1"/>
    </source>
</evidence>
<dbReference type="PANTHER" id="PTHR43774:SF1">
    <property type="entry name" value="PEPTIDE METHIONINE SULFOXIDE REDUCTASE MSRA 2"/>
    <property type="match status" value="1"/>
</dbReference>
<evidence type="ECO:0000259" key="8">
    <source>
        <dbReference type="PROSITE" id="PS51790"/>
    </source>
</evidence>
<evidence type="ECO:0000256" key="2">
    <source>
        <dbReference type="ARBA" id="ARBA00023268"/>
    </source>
</evidence>
<dbReference type="InterPro" id="IPR011057">
    <property type="entry name" value="Mss4-like_sf"/>
</dbReference>
<evidence type="ECO:0000256" key="4">
    <source>
        <dbReference type="ARBA" id="ARBA00047806"/>
    </source>
</evidence>
<organism evidence="9 10">
    <name type="scientific">Thiothrix litoralis</name>
    <dbReference type="NCBI Taxonomy" id="2891210"/>
    <lineage>
        <taxon>Bacteria</taxon>
        <taxon>Pseudomonadati</taxon>
        <taxon>Pseudomonadota</taxon>
        <taxon>Gammaproteobacteria</taxon>
        <taxon>Thiotrichales</taxon>
        <taxon>Thiotrichaceae</taxon>
        <taxon>Thiothrix</taxon>
    </lineage>
</organism>
<dbReference type="PROSITE" id="PS51790">
    <property type="entry name" value="MSRB"/>
    <property type="match status" value="1"/>
</dbReference>
<dbReference type="Proteomes" id="UP000672039">
    <property type="component" value="Chromosome"/>
</dbReference>
<keyword evidence="1 7" id="KW-0560">Oxidoreductase</keyword>
<accession>A0ABX7WUT7</accession>
<dbReference type="Gene3D" id="3.30.1060.10">
    <property type="entry name" value="Peptide methionine sulphoxide reductase MsrA"/>
    <property type="match status" value="1"/>
</dbReference>
<dbReference type="HAMAP" id="MF_01401">
    <property type="entry name" value="MsrA"/>
    <property type="match status" value="1"/>
</dbReference>
<dbReference type="Pfam" id="PF01641">
    <property type="entry name" value="SelR"/>
    <property type="match status" value="1"/>
</dbReference>
<sequence>MLNWNDVLRFADTGNPTPDRVVRKSEEEWKAQLSDEQYHVTRRKGTERPFSSGMCSLFEPGLYGCVCCGTLLFDANEKFESGTGWPSFTQPVKANAIAYHADRSHGMTRVETTCNTCGAHLGHVFPDGPAPSGLRYCMNAVALKKQAASLEKATFGGGCFWCTEAIFRELDGVHSVESGYSGGAVDNANYRQVCSGSTGHAEVIQILFDPAIISYRELLEIHMLTHDPTTLNQQGADRGTQYRSIIFTHNNEQRQIAEDLLASLKDGFRDAIVTQVAPLETFYKAEDYHQDYYNLNGSAGYCQAVISPKLRKFREKFKAKLAS</sequence>
<feature type="domain" description="MsrB" evidence="8">
    <location>
        <begin position="26"/>
        <end position="148"/>
    </location>
</feature>
<name>A0ABX7WUT7_9GAMM</name>
<dbReference type="InterPro" id="IPR002579">
    <property type="entry name" value="Met_Sox_Rdtase_MsrB_dom"/>
</dbReference>
<evidence type="ECO:0000256" key="6">
    <source>
        <dbReference type="ARBA" id="ARBA00048782"/>
    </source>
</evidence>
<dbReference type="NCBIfam" id="TIGR00401">
    <property type="entry name" value="msrA"/>
    <property type="match status" value="1"/>
</dbReference>
<dbReference type="NCBIfam" id="TIGR00357">
    <property type="entry name" value="peptide-methionine (R)-S-oxide reductase MsrB"/>
    <property type="match status" value="1"/>
</dbReference>
<comment type="catalytic activity">
    <reaction evidence="5">
        <text>L-methionyl-[protein] + [thioredoxin]-disulfide + H2O = L-methionyl-(R)-S-oxide-[protein] + [thioredoxin]-dithiol</text>
        <dbReference type="Rhea" id="RHEA:24164"/>
        <dbReference type="Rhea" id="RHEA-COMP:10698"/>
        <dbReference type="Rhea" id="RHEA-COMP:10700"/>
        <dbReference type="Rhea" id="RHEA-COMP:12313"/>
        <dbReference type="Rhea" id="RHEA-COMP:12314"/>
        <dbReference type="ChEBI" id="CHEBI:15377"/>
        <dbReference type="ChEBI" id="CHEBI:16044"/>
        <dbReference type="ChEBI" id="CHEBI:29950"/>
        <dbReference type="ChEBI" id="CHEBI:45764"/>
        <dbReference type="ChEBI" id="CHEBI:50058"/>
        <dbReference type="EC" id="1.8.4.12"/>
    </reaction>
</comment>
<proteinExistence type="inferred from homology"/>
<gene>
    <name evidence="7" type="primary">msrA</name>
    <name evidence="9" type="ORF">J9253_03600</name>
</gene>
<comment type="catalytic activity">
    <reaction evidence="6 7">
        <text>[thioredoxin]-disulfide + L-methionine + H2O = L-methionine (S)-S-oxide + [thioredoxin]-dithiol</text>
        <dbReference type="Rhea" id="RHEA:19993"/>
        <dbReference type="Rhea" id="RHEA-COMP:10698"/>
        <dbReference type="Rhea" id="RHEA-COMP:10700"/>
        <dbReference type="ChEBI" id="CHEBI:15377"/>
        <dbReference type="ChEBI" id="CHEBI:29950"/>
        <dbReference type="ChEBI" id="CHEBI:50058"/>
        <dbReference type="ChEBI" id="CHEBI:57844"/>
        <dbReference type="ChEBI" id="CHEBI:58772"/>
        <dbReference type="EC" id="1.8.4.11"/>
    </reaction>
</comment>
<protein>
    <recommendedName>
        <fullName evidence="7">Peptide methionine sulfoxide reductase MsrA</fullName>
        <shortName evidence="7">Protein-methionine-S-oxide reductase</shortName>
        <ecNumber evidence="7">1.8.4.11</ecNumber>
    </recommendedName>
    <alternativeName>
        <fullName evidence="7">Peptide-methionine (S)-S-oxide reductase</fullName>
        <shortName evidence="7">Peptide Met(O) reductase</shortName>
    </alternativeName>
</protein>
<dbReference type="GO" id="GO:0008113">
    <property type="term" value="F:peptide-methionine (S)-S-oxide reductase activity"/>
    <property type="evidence" value="ECO:0007669"/>
    <property type="project" value="UniProtKB-EC"/>
</dbReference>
<keyword evidence="2" id="KW-0511">Multifunctional enzyme</keyword>
<evidence type="ECO:0000313" key="10">
    <source>
        <dbReference type="Proteomes" id="UP000672039"/>
    </source>
</evidence>
<comment type="function">
    <text evidence="3 7">Has an important function as a repair enzyme for proteins that have been inactivated by oxidation. Catalyzes the reversible oxidation-reduction of methionine sulfoxide in proteins to methionine.</text>
</comment>
<dbReference type="GO" id="GO:0033743">
    <property type="term" value="F:peptide-methionine (R)-S-oxide reductase activity"/>
    <property type="evidence" value="ECO:0007669"/>
    <property type="project" value="UniProtKB-EC"/>
</dbReference>
<evidence type="ECO:0000256" key="7">
    <source>
        <dbReference type="HAMAP-Rule" id="MF_01401"/>
    </source>
</evidence>
<dbReference type="PANTHER" id="PTHR43774">
    <property type="entry name" value="PEPTIDE METHIONINE SULFOXIDE REDUCTASE"/>
    <property type="match status" value="1"/>
</dbReference>
<feature type="active site" evidence="7">
    <location>
        <position position="159"/>
    </location>
</feature>
<evidence type="ECO:0000256" key="1">
    <source>
        <dbReference type="ARBA" id="ARBA00023002"/>
    </source>
</evidence>
<evidence type="ECO:0000256" key="5">
    <source>
        <dbReference type="ARBA" id="ARBA00048488"/>
    </source>
</evidence>